<accession>A0A919UDC0</accession>
<keyword evidence="1" id="KW-0805">Transcription regulation</keyword>
<evidence type="ECO:0000313" key="7">
    <source>
        <dbReference type="Proteomes" id="UP000660611"/>
    </source>
</evidence>
<dbReference type="GO" id="GO:0003677">
    <property type="term" value="F:DNA binding"/>
    <property type="evidence" value="ECO:0007669"/>
    <property type="project" value="UniProtKB-KW"/>
</dbReference>
<feature type="domain" description="HTH gntR-type" evidence="5">
    <location>
        <begin position="2"/>
        <end position="70"/>
    </location>
</feature>
<comment type="caution">
    <text evidence="6">The sequence shown here is derived from an EMBL/GenBank/DDBJ whole genome shotgun (WGS) entry which is preliminary data.</text>
</comment>
<dbReference type="SMART" id="SM00345">
    <property type="entry name" value="HTH_GNTR"/>
    <property type="match status" value="1"/>
</dbReference>
<protein>
    <recommendedName>
        <fullName evidence="5">HTH gntR-type domain-containing protein</fullName>
    </recommendedName>
</protein>
<dbReference type="InterPro" id="IPR036390">
    <property type="entry name" value="WH_DNA-bd_sf"/>
</dbReference>
<evidence type="ECO:0000259" key="5">
    <source>
        <dbReference type="PROSITE" id="PS50949"/>
    </source>
</evidence>
<organism evidence="6 7">
    <name type="scientific">Dactylosporangium siamense</name>
    <dbReference type="NCBI Taxonomy" id="685454"/>
    <lineage>
        <taxon>Bacteria</taxon>
        <taxon>Bacillati</taxon>
        <taxon>Actinomycetota</taxon>
        <taxon>Actinomycetes</taxon>
        <taxon>Micromonosporales</taxon>
        <taxon>Micromonosporaceae</taxon>
        <taxon>Dactylosporangium</taxon>
    </lineage>
</organism>
<dbReference type="RefSeq" id="WP_203852915.1">
    <property type="nucleotide sequence ID" value="NZ_BAAAVW010000032.1"/>
</dbReference>
<dbReference type="PANTHER" id="PTHR44846">
    <property type="entry name" value="MANNOSYL-D-GLYCERATE TRANSPORT/METABOLISM SYSTEM REPRESSOR MNGR-RELATED"/>
    <property type="match status" value="1"/>
</dbReference>
<dbReference type="AlphaFoldDB" id="A0A919UDC0"/>
<dbReference type="Gene3D" id="1.10.10.10">
    <property type="entry name" value="Winged helix-like DNA-binding domain superfamily/Winged helix DNA-binding domain"/>
    <property type="match status" value="1"/>
</dbReference>
<dbReference type="GO" id="GO:0045892">
    <property type="term" value="P:negative regulation of DNA-templated transcription"/>
    <property type="evidence" value="ECO:0007669"/>
    <property type="project" value="TreeGrafter"/>
</dbReference>
<evidence type="ECO:0000256" key="2">
    <source>
        <dbReference type="ARBA" id="ARBA00023125"/>
    </source>
</evidence>
<proteinExistence type="predicted"/>
<evidence type="ECO:0000256" key="3">
    <source>
        <dbReference type="ARBA" id="ARBA00023163"/>
    </source>
</evidence>
<keyword evidence="7" id="KW-1185">Reference proteome</keyword>
<feature type="region of interest" description="Disordered" evidence="4">
    <location>
        <begin position="69"/>
        <end position="109"/>
    </location>
</feature>
<dbReference type="InterPro" id="IPR036388">
    <property type="entry name" value="WH-like_DNA-bd_sf"/>
</dbReference>
<evidence type="ECO:0000256" key="1">
    <source>
        <dbReference type="ARBA" id="ARBA00023015"/>
    </source>
</evidence>
<dbReference type="Proteomes" id="UP000660611">
    <property type="component" value="Unassembled WGS sequence"/>
</dbReference>
<keyword evidence="2" id="KW-0238">DNA-binding</keyword>
<dbReference type="InterPro" id="IPR000524">
    <property type="entry name" value="Tscrpt_reg_HTH_GntR"/>
</dbReference>
<dbReference type="GO" id="GO:0003700">
    <property type="term" value="F:DNA-binding transcription factor activity"/>
    <property type="evidence" value="ECO:0007669"/>
    <property type="project" value="InterPro"/>
</dbReference>
<name>A0A919UDC0_9ACTN</name>
<dbReference type="InterPro" id="IPR050679">
    <property type="entry name" value="Bact_HTH_transcr_reg"/>
</dbReference>
<dbReference type="PANTHER" id="PTHR44846:SF17">
    <property type="entry name" value="GNTR-FAMILY TRANSCRIPTIONAL REGULATOR"/>
    <property type="match status" value="1"/>
</dbReference>
<evidence type="ECO:0000256" key="4">
    <source>
        <dbReference type="SAM" id="MobiDB-lite"/>
    </source>
</evidence>
<gene>
    <name evidence="6" type="ORF">Dsi01nite_093380</name>
</gene>
<dbReference type="Pfam" id="PF00392">
    <property type="entry name" value="GntR"/>
    <property type="match status" value="1"/>
</dbReference>
<dbReference type="PROSITE" id="PS50949">
    <property type="entry name" value="HTH_GNTR"/>
    <property type="match status" value="1"/>
</dbReference>
<dbReference type="SUPFAM" id="SSF46785">
    <property type="entry name" value="Winged helix' DNA-binding domain"/>
    <property type="match status" value="1"/>
</dbReference>
<evidence type="ECO:0000313" key="6">
    <source>
        <dbReference type="EMBL" id="GIG51297.1"/>
    </source>
</evidence>
<keyword evidence="3" id="KW-0804">Transcription</keyword>
<dbReference type="EMBL" id="BONQ01000153">
    <property type="protein sequence ID" value="GIG51297.1"/>
    <property type="molecule type" value="Genomic_DNA"/>
</dbReference>
<reference evidence="6" key="1">
    <citation type="submission" date="2021-01" db="EMBL/GenBank/DDBJ databases">
        <title>Whole genome shotgun sequence of Dactylosporangium siamense NBRC 106093.</title>
        <authorList>
            <person name="Komaki H."/>
            <person name="Tamura T."/>
        </authorList>
    </citation>
    <scope>NUCLEOTIDE SEQUENCE</scope>
    <source>
        <strain evidence="6">NBRC 106093</strain>
    </source>
</reference>
<sequence>MPPRYERVADALRAQIMAGTLPPGAVVPSAATLAHEHDVGRDTALKGIAVLRREGLLFLAPDKSIRVGPVTARPARDPGGPPGGILGGPAEVHPVPPGGVVSARMPTPRERERFGLAEGVPVLVVRTGEAEEIHPADRFGLHWPR</sequence>